<evidence type="ECO:0000256" key="3">
    <source>
        <dbReference type="ARBA" id="ARBA00022748"/>
    </source>
</evidence>
<dbReference type="STRING" id="1121390.SAMN02746041_00766"/>
<evidence type="ECO:0000256" key="5">
    <source>
        <dbReference type="ARBA" id="ARBA00023136"/>
    </source>
</evidence>
<comment type="subcellular location">
    <subcellularLocation>
        <location evidence="1">Membrane</location>
        <topology evidence="1">Multi-pass membrane protein</topology>
    </subcellularLocation>
</comment>
<protein>
    <submittedName>
        <fullName evidence="8">Cytochrome c biogenesis protein</fullName>
    </submittedName>
</protein>
<dbReference type="InterPro" id="IPR007816">
    <property type="entry name" value="ResB-like_domain"/>
</dbReference>
<feature type="transmembrane region" description="Helical" evidence="6">
    <location>
        <begin position="406"/>
        <end position="426"/>
    </location>
</feature>
<evidence type="ECO:0000313" key="8">
    <source>
        <dbReference type="EMBL" id="SMC19974.1"/>
    </source>
</evidence>
<name>A0A1W1X820_9BACT</name>
<evidence type="ECO:0000313" key="9">
    <source>
        <dbReference type="Proteomes" id="UP000192783"/>
    </source>
</evidence>
<evidence type="ECO:0000256" key="6">
    <source>
        <dbReference type="SAM" id="Phobius"/>
    </source>
</evidence>
<proteinExistence type="predicted"/>
<sequence>MDRLLERPEIDHVKPLEVNEPMSSSANLPSLFSSSWRRLGSLRLTLFLFFILTIGCVVGTLFPQGVGQRELLSQFSPRIVRWILALQLHDLYHSPWFQALLGLLSINLIVCTIQRFPKTVALLQHREEFLDPRKLSKFSLSRSFTVCGDLARVRQHAERVVRDAVGSPRHLHAPQDSFALLAESGRWTRYMVYVVHVSVLIIFFGALLGSLYGFKGMMNVVEGETNNRVSLFREHKQVVLPFQVRCDDFDVSFYDTGAPKEFRSDLAILEDGREVLHRSIRVNDPLTYKGVTFYQASYGAILKTAKVQFTDKEGGTSFAMDLSFRAPVPFGDTGRLVELVDFAEDFNGFGKAVAIVTYKEGEQPKGSWILVDRPHFHGNRVAGYAVQVLDLNQAHYTGLQVKRDPGVTIVITGFILLLIGLVTTFYTQHRKIYVWAQASNPGTTVILAARTTKKSLAFEKEFQHLCERVRALDATARKES</sequence>
<evidence type="ECO:0000256" key="4">
    <source>
        <dbReference type="ARBA" id="ARBA00022989"/>
    </source>
</evidence>
<dbReference type="Proteomes" id="UP000192783">
    <property type="component" value="Unassembled WGS sequence"/>
</dbReference>
<dbReference type="AlphaFoldDB" id="A0A1W1X820"/>
<dbReference type="GO" id="GO:0017004">
    <property type="term" value="P:cytochrome complex assembly"/>
    <property type="evidence" value="ECO:0007669"/>
    <property type="project" value="UniProtKB-KW"/>
</dbReference>
<dbReference type="PANTHER" id="PTHR31566:SF0">
    <property type="entry name" value="CYTOCHROME C BIOGENESIS PROTEIN CCS1, CHLOROPLASTIC"/>
    <property type="match status" value="1"/>
</dbReference>
<evidence type="ECO:0000259" key="7">
    <source>
        <dbReference type="Pfam" id="PF05140"/>
    </source>
</evidence>
<feature type="transmembrane region" description="Helical" evidence="6">
    <location>
        <begin position="96"/>
        <end position="116"/>
    </location>
</feature>
<dbReference type="InterPro" id="IPR023494">
    <property type="entry name" value="Cyt_c_bgen_Ccs1/CcsB/ResB"/>
</dbReference>
<evidence type="ECO:0000256" key="1">
    <source>
        <dbReference type="ARBA" id="ARBA00004141"/>
    </source>
</evidence>
<accession>A0A1W1X820</accession>
<keyword evidence="9" id="KW-1185">Reference proteome</keyword>
<organism evidence="8 9">
    <name type="scientific">Desulfacinum hydrothermale DSM 13146</name>
    <dbReference type="NCBI Taxonomy" id="1121390"/>
    <lineage>
        <taxon>Bacteria</taxon>
        <taxon>Pseudomonadati</taxon>
        <taxon>Thermodesulfobacteriota</taxon>
        <taxon>Syntrophobacteria</taxon>
        <taxon>Syntrophobacterales</taxon>
        <taxon>Syntrophobacteraceae</taxon>
        <taxon>Desulfacinum</taxon>
    </lineage>
</organism>
<dbReference type="PANTHER" id="PTHR31566">
    <property type="entry name" value="CYTOCHROME C BIOGENESIS PROTEIN CCS1, CHLOROPLASTIC"/>
    <property type="match status" value="1"/>
</dbReference>
<feature type="domain" description="ResB-like" evidence="7">
    <location>
        <begin position="42"/>
        <end position="327"/>
    </location>
</feature>
<keyword evidence="5 6" id="KW-0472">Membrane</keyword>
<keyword evidence="3" id="KW-0201">Cytochrome c-type biogenesis</keyword>
<feature type="transmembrane region" description="Helical" evidence="6">
    <location>
        <begin position="190"/>
        <end position="214"/>
    </location>
</feature>
<keyword evidence="4 6" id="KW-1133">Transmembrane helix</keyword>
<feature type="domain" description="ResB-like" evidence="7">
    <location>
        <begin position="379"/>
        <end position="463"/>
    </location>
</feature>
<reference evidence="8 9" key="1">
    <citation type="submission" date="2017-04" db="EMBL/GenBank/DDBJ databases">
        <authorList>
            <person name="Afonso C.L."/>
            <person name="Miller P.J."/>
            <person name="Scott M.A."/>
            <person name="Spackman E."/>
            <person name="Goraichik I."/>
            <person name="Dimitrov K.M."/>
            <person name="Suarez D.L."/>
            <person name="Swayne D.E."/>
        </authorList>
    </citation>
    <scope>NUCLEOTIDE SEQUENCE [LARGE SCALE GENOMIC DNA]</scope>
    <source>
        <strain evidence="8 9">DSM 13146</strain>
    </source>
</reference>
<dbReference type="EMBL" id="FWXF01000003">
    <property type="protein sequence ID" value="SMC19974.1"/>
    <property type="molecule type" value="Genomic_DNA"/>
</dbReference>
<dbReference type="GO" id="GO:0016020">
    <property type="term" value="C:membrane"/>
    <property type="evidence" value="ECO:0007669"/>
    <property type="project" value="UniProtKB-SubCell"/>
</dbReference>
<evidence type="ECO:0000256" key="2">
    <source>
        <dbReference type="ARBA" id="ARBA00022692"/>
    </source>
</evidence>
<keyword evidence="2 6" id="KW-0812">Transmembrane</keyword>
<feature type="transmembrane region" description="Helical" evidence="6">
    <location>
        <begin position="44"/>
        <end position="62"/>
    </location>
</feature>
<gene>
    <name evidence="8" type="ORF">SAMN02746041_00766</name>
</gene>
<dbReference type="Pfam" id="PF05140">
    <property type="entry name" value="ResB"/>
    <property type="match status" value="2"/>
</dbReference>